<proteinExistence type="predicted"/>
<dbReference type="STRING" id="1797994.A2227_02265"/>
<accession>A0A1F5SLT1</accession>
<dbReference type="AlphaFoldDB" id="A0A1F5SLT1"/>
<dbReference type="Gene3D" id="3.40.50.300">
    <property type="entry name" value="P-loop containing nucleotide triphosphate hydrolases"/>
    <property type="match status" value="1"/>
</dbReference>
<dbReference type="EMBL" id="MFGB01000008">
    <property type="protein sequence ID" value="OGF27423.1"/>
    <property type="molecule type" value="Genomic_DNA"/>
</dbReference>
<protein>
    <recommendedName>
        <fullName evidence="3">Dephospho-CoA kinase</fullName>
    </recommendedName>
</protein>
<reference evidence="1 2" key="1">
    <citation type="journal article" date="2016" name="Nat. Commun.">
        <title>Thousands of microbial genomes shed light on interconnected biogeochemical processes in an aquifer system.</title>
        <authorList>
            <person name="Anantharaman K."/>
            <person name="Brown C.T."/>
            <person name="Hug L.A."/>
            <person name="Sharon I."/>
            <person name="Castelle C.J."/>
            <person name="Probst A.J."/>
            <person name="Thomas B.C."/>
            <person name="Singh A."/>
            <person name="Wilkins M.J."/>
            <person name="Karaoz U."/>
            <person name="Brodie E.L."/>
            <person name="Williams K.H."/>
            <person name="Hubbard S.S."/>
            <person name="Banfield J.F."/>
        </authorList>
    </citation>
    <scope>NUCLEOTIDE SEQUENCE [LARGE SCALE GENOMIC DNA]</scope>
</reference>
<evidence type="ECO:0000313" key="2">
    <source>
        <dbReference type="Proteomes" id="UP000178367"/>
    </source>
</evidence>
<dbReference type="Proteomes" id="UP000178367">
    <property type="component" value="Unassembled WGS sequence"/>
</dbReference>
<dbReference type="PANTHER" id="PTHR41930">
    <property type="entry name" value="UPF0200 PROTEIN MJ1399"/>
    <property type="match status" value="1"/>
</dbReference>
<evidence type="ECO:0000313" key="1">
    <source>
        <dbReference type="EMBL" id="OGF27423.1"/>
    </source>
</evidence>
<organism evidence="1 2">
    <name type="scientific">Candidatus Falkowbacteria bacterium RIFOXYA2_FULL_47_19</name>
    <dbReference type="NCBI Taxonomy" id="1797994"/>
    <lineage>
        <taxon>Bacteria</taxon>
        <taxon>Candidatus Falkowiibacteriota</taxon>
    </lineage>
</organism>
<gene>
    <name evidence="1" type="ORF">A2227_02265</name>
</gene>
<dbReference type="InterPro" id="IPR027417">
    <property type="entry name" value="P-loop_NTPase"/>
</dbReference>
<evidence type="ECO:0008006" key="3">
    <source>
        <dbReference type="Google" id="ProtNLM"/>
    </source>
</evidence>
<dbReference type="SUPFAM" id="SSF52540">
    <property type="entry name" value="P-loop containing nucleoside triphosphate hydrolases"/>
    <property type="match status" value="1"/>
</dbReference>
<sequence>MLNKTIIAILGLPGSGKTETIDYLMEKYGWPKVYFGDVTFDEIRRRGLPVNEQNERTVREGLRAEFGRLHYADQVIKKIESLENNVILVESLYDWVEYKRFKEKFGDRFKNIAIYASPEIRYKRLETRKIRPLTRAEAQGRDYAQIENLSQAGPIAMADHTVINNADFDELYLQIDKIIKNLT</sequence>
<comment type="caution">
    <text evidence="1">The sequence shown here is derived from an EMBL/GenBank/DDBJ whole genome shotgun (WGS) entry which is preliminary data.</text>
</comment>
<name>A0A1F5SLT1_9BACT</name>
<dbReference type="PANTHER" id="PTHR41930:SF1">
    <property type="entry name" value="DEPHOSPHO-COA KINASE"/>
    <property type="match status" value="1"/>
</dbReference>
<dbReference type="Pfam" id="PF13238">
    <property type="entry name" value="AAA_18"/>
    <property type="match status" value="1"/>
</dbReference>